<dbReference type="InterPro" id="IPR011010">
    <property type="entry name" value="DNA_brk_join_enz"/>
</dbReference>
<dbReference type="GO" id="GO:0015074">
    <property type="term" value="P:DNA integration"/>
    <property type="evidence" value="ECO:0007669"/>
    <property type="project" value="UniProtKB-KW"/>
</dbReference>
<gene>
    <name evidence="6" type="ORF">N868_08190</name>
</gene>
<keyword evidence="2" id="KW-0229">DNA integration</keyword>
<dbReference type="Pfam" id="PF14659">
    <property type="entry name" value="Phage_int_SAM_3"/>
    <property type="match status" value="1"/>
</dbReference>
<dbReference type="GO" id="GO:0003677">
    <property type="term" value="F:DNA binding"/>
    <property type="evidence" value="ECO:0007669"/>
    <property type="project" value="UniProtKB-KW"/>
</dbReference>
<evidence type="ECO:0000259" key="5">
    <source>
        <dbReference type="PROSITE" id="PS51898"/>
    </source>
</evidence>
<comment type="caution">
    <text evidence="6">The sequence shown here is derived from an EMBL/GenBank/DDBJ whole genome shotgun (WGS) entry which is preliminary data.</text>
</comment>
<dbReference type="InterPro" id="IPR050090">
    <property type="entry name" value="Tyrosine_recombinase_XerCD"/>
</dbReference>
<keyword evidence="4" id="KW-0233">DNA recombination</keyword>
<feature type="domain" description="Tyr recombinase" evidence="5">
    <location>
        <begin position="179"/>
        <end position="379"/>
    </location>
</feature>
<evidence type="ECO:0000256" key="2">
    <source>
        <dbReference type="ARBA" id="ARBA00022908"/>
    </source>
</evidence>
<keyword evidence="3" id="KW-0238">DNA-binding</keyword>
<dbReference type="CDD" id="cd01189">
    <property type="entry name" value="INT_ICEBs1_C_like"/>
    <property type="match status" value="1"/>
</dbReference>
<dbReference type="AlphaFoldDB" id="A0A0A0BT79"/>
<accession>A0A0A0BT79</accession>
<evidence type="ECO:0000256" key="4">
    <source>
        <dbReference type="ARBA" id="ARBA00023172"/>
    </source>
</evidence>
<name>A0A0A0BT79_9CELL</name>
<keyword evidence="7" id="KW-1185">Reference proteome</keyword>
<dbReference type="Gene3D" id="1.10.150.130">
    <property type="match status" value="1"/>
</dbReference>
<evidence type="ECO:0000256" key="1">
    <source>
        <dbReference type="ARBA" id="ARBA00008857"/>
    </source>
</evidence>
<dbReference type="GO" id="GO:0006310">
    <property type="term" value="P:DNA recombination"/>
    <property type="evidence" value="ECO:0007669"/>
    <property type="project" value="UniProtKB-KW"/>
</dbReference>
<dbReference type="InterPro" id="IPR004107">
    <property type="entry name" value="Integrase_SAM-like_N"/>
</dbReference>
<dbReference type="PROSITE" id="PS51898">
    <property type="entry name" value="TYR_RECOMBINASE"/>
    <property type="match status" value="1"/>
</dbReference>
<organism evidence="6 7">
    <name type="scientific">Cellulomonas carbonis T26</name>
    <dbReference type="NCBI Taxonomy" id="947969"/>
    <lineage>
        <taxon>Bacteria</taxon>
        <taxon>Bacillati</taxon>
        <taxon>Actinomycetota</taxon>
        <taxon>Actinomycetes</taxon>
        <taxon>Micrococcales</taxon>
        <taxon>Cellulomonadaceae</taxon>
        <taxon>Cellulomonas</taxon>
    </lineage>
</organism>
<reference evidence="6 7" key="1">
    <citation type="submission" date="2013-08" db="EMBL/GenBank/DDBJ databases">
        <title>Genome sequencing of Cellulomonas carbonis T26.</title>
        <authorList>
            <person name="Chen F."/>
            <person name="Li Y."/>
            <person name="Wang G."/>
        </authorList>
    </citation>
    <scope>NUCLEOTIDE SEQUENCE [LARGE SCALE GENOMIC DNA]</scope>
    <source>
        <strain evidence="6 7">T26</strain>
    </source>
</reference>
<comment type="similarity">
    <text evidence="1">Belongs to the 'phage' integrase family.</text>
</comment>
<protein>
    <submittedName>
        <fullName evidence="6">Integrase</fullName>
    </submittedName>
</protein>
<dbReference type="InterPro" id="IPR010998">
    <property type="entry name" value="Integrase_recombinase_N"/>
</dbReference>
<dbReference type="Pfam" id="PF00589">
    <property type="entry name" value="Phage_integrase"/>
    <property type="match status" value="1"/>
</dbReference>
<sequence>MPRPPTPLGAWGRINTAQVGPGHYRARARFRDFDGRTRLVEASGTSRGKAEAELLDRLRSRARPSLEDLTGTTRVGVVADLWMAELKDSDLAASTQEKYRHLVDKHVRAALGNVRLQELTVGLLDRHLQAVREKKAGGGAATAKMLRTVLIGILGVAVRHDALQVNLAKQTRGVALKTKPVVALTVDEVHRLRRAVASDAAAVRADLPDLVDLMLATGCRINEALALRWTEVDLKNDEPTVHIGATLTWHRGAGLAIQEHPKSAAGQRTLILAPFAVEMLLRRSVNQQPNSANVVFPSSAGTLRDSHNVSRQWRAFQQRDPRWSAVTSHTFRKTVATVLSRQFDALTASAQLGHSSSAVTEKHYIARAHRGPDVRETLSAFAADQGQSDG</sequence>
<dbReference type="InterPro" id="IPR002104">
    <property type="entry name" value="Integrase_catalytic"/>
</dbReference>
<reference evidence="6 7" key="2">
    <citation type="journal article" date="2015" name="Stand. Genomic Sci.">
        <title>Draft genome sequence of Cellulomonas carbonis T26(T) and comparative analysis of six Cellulomonas genomes.</title>
        <authorList>
            <person name="Zhuang W."/>
            <person name="Zhang S."/>
            <person name="Xia X."/>
            <person name="Wang G."/>
        </authorList>
    </citation>
    <scope>NUCLEOTIDE SEQUENCE [LARGE SCALE GENOMIC DNA]</scope>
    <source>
        <strain evidence="6 7">T26</strain>
    </source>
</reference>
<evidence type="ECO:0000313" key="7">
    <source>
        <dbReference type="Proteomes" id="UP000029839"/>
    </source>
</evidence>
<dbReference type="PANTHER" id="PTHR30349">
    <property type="entry name" value="PHAGE INTEGRASE-RELATED"/>
    <property type="match status" value="1"/>
</dbReference>
<dbReference type="PANTHER" id="PTHR30349:SF64">
    <property type="entry name" value="PROPHAGE INTEGRASE INTD-RELATED"/>
    <property type="match status" value="1"/>
</dbReference>
<dbReference type="Proteomes" id="UP000029839">
    <property type="component" value="Unassembled WGS sequence"/>
</dbReference>
<dbReference type="EMBL" id="AXCY01000017">
    <property type="protein sequence ID" value="KGM11628.1"/>
    <property type="molecule type" value="Genomic_DNA"/>
</dbReference>
<dbReference type="InterPro" id="IPR013762">
    <property type="entry name" value="Integrase-like_cat_sf"/>
</dbReference>
<evidence type="ECO:0000313" key="6">
    <source>
        <dbReference type="EMBL" id="KGM11628.1"/>
    </source>
</evidence>
<evidence type="ECO:0000256" key="3">
    <source>
        <dbReference type="ARBA" id="ARBA00023125"/>
    </source>
</evidence>
<dbReference type="SUPFAM" id="SSF56349">
    <property type="entry name" value="DNA breaking-rejoining enzymes"/>
    <property type="match status" value="1"/>
</dbReference>
<proteinExistence type="inferred from homology"/>
<dbReference type="Gene3D" id="1.10.443.10">
    <property type="entry name" value="Intergrase catalytic core"/>
    <property type="match status" value="1"/>
</dbReference>